<keyword evidence="5" id="KW-0679">Respiratory chain</keyword>
<dbReference type="Proteomes" id="UP000001064">
    <property type="component" value="Unassembled WGS sequence"/>
</dbReference>
<organism evidence="10 11">
    <name type="scientific">Dictyostelium purpureum</name>
    <name type="common">Slime mold</name>
    <dbReference type="NCBI Taxonomy" id="5786"/>
    <lineage>
        <taxon>Eukaryota</taxon>
        <taxon>Amoebozoa</taxon>
        <taxon>Evosea</taxon>
        <taxon>Eumycetozoa</taxon>
        <taxon>Dictyostelia</taxon>
        <taxon>Dictyosteliales</taxon>
        <taxon>Dictyosteliaceae</taxon>
        <taxon>Dictyostelium</taxon>
    </lineage>
</organism>
<dbReference type="PANTHER" id="PTHR13344">
    <property type="entry name" value="NADH-UBIQUINONE OXIDOREDUCTASE"/>
    <property type="match status" value="1"/>
</dbReference>
<dbReference type="InterPro" id="IPR016680">
    <property type="entry name" value="NDUFA8"/>
</dbReference>
<gene>
    <name evidence="10" type="ORF">DICPUDRAFT_147508</name>
</gene>
<evidence type="ECO:0000256" key="4">
    <source>
        <dbReference type="ARBA" id="ARBA00022448"/>
    </source>
</evidence>
<accession>F0Z8N5</accession>
<dbReference type="GO" id="GO:0045271">
    <property type="term" value="C:respiratory chain complex I"/>
    <property type="evidence" value="ECO:0000318"/>
    <property type="project" value="GO_Central"/>
</dbReference>
<evidence type="ECO:0000256" key="2">
    <source>
        <dbReference type="ARBA" id="ARBA00004173"/>
    </source>
</evidence>
<dbReference type="VEuPathDB" id="AmoebaDB:DICPUDRAFT_147508"/>
<dbReference type="OMA" id="GCTQKIM"/>
<evidence type="ECO:0000256" key="3">
    <source>
        <dbReference type="ARBA" id="ARBA00010705"/>
    </source>
</evidence>
<dbReference type="eggNOG" id="ENOG502RIA4">
    <property type="taxonomic scope" value="Eukaryota"/>
</dbReference>
<dbReference type="InParanoid" id="F0Z8N5"/>
<keyword evidence="4" id="KW-0813">Transport</keyword>
<dbReference type="KEGG" id="dpp:DICPUDRAFT_147508"/>
<name>F0Z8N5_DICPU</name>
<evidence type="ECO:0000256" key="8">
    <source>
        <dbReference type="ARBA" id="ARBA00023128"/>
    </source>
</evidence>
<keyword evidence="6" id="KW-0677">Repeat</keyword>
<keyword evidence="8" id="KW-0496">Mitochondrion</keyword>
<keyword evidence="7" id="KW-0249">Electron transport</keyword>
<evidence type="ECO:0000256" key="9">
    <source>
        <dbReference type="ARBA" id="ARBA00023157"/>
    </source>
</evidence>
<protein>
    <recommendedName>
        <fullName evidence="12">IMS import disulfide relay-system CHCH-CHCH-like Cx9C domain-containing protein</fullName>
    </recommendedName>
</protein>
<reference evidence="11" key="1">
    <citation type="journal article" date="2011" name="Genome Biol.">
        <title>Comparative genomics of the social amoebae Dictyostelium discoideum and Dictyostelium purpureum.</title>
        <authorList>
            <consortium name="US DOE Joint Genome Institute (JGI-PGF)"/>
            <person name="Sucgang R."/>
            <person name="Kuo A."/>
            <person name="Tian X."/>
            <person name="Salerno W."/>
            <person name="Parikh A."/>
            <person name="Feasley C.L."/>
            <person name="Dalin E."/>
            <person name="Tu H."/>
            <person name="Huang E."/>
            <person name="Barry K."/>
            <person name="Lindquist E."/>
            <person name="Shapiro H."/>
            <person name="Bruce D."/>
            <person name="Schmutz J."/>
            <person name="Salamov A."/>
            <person name="Fey P."/>
            <person name="Gaudet P."/>
            <person name="Anjard C."/>
            <person name="Babu M.M."/>
            <person name="Basu S."/>
            <person name="Bushmanova Y."/>
            <person name="van der Wel H."/>
            <person name="Katoh-Kurasawa M."/>
            <person name="Dinh C."/>
            <person name="Coutinho P.M."/>
            <person name="Saito T."/>
            <person name="Elias M."/>
            <person name="Schaap P."/>
            <person name="Kay R.R."/>
            <person name="Henrissat B."/>
            <person name="Eichinger L."/>
            <person name="Rivero F."/>
            <person name="Putnam N.H."/>
            <person name="West C.M."/>
            <person name="Loomis W.F."/>
            <person name="Chisholm R.L."/>
            <person name="Shaulsky G."/>
            <person name="Strassmann J.E."/>
            <person name="Queller D.C."/>
            <person name="Kuspa A."/>
            <person name="Grigoriev I.V."/>
        </authorList>
    </citation>
    <scope>NUCLEOTIDE SEQUENCE [LARGE SCALE GENOMIC DNA]</scope>
    <source>
        <strain evidence="11">QSDP1</strain>
    </source>
</reference>
<comment type="similarity">
    <text evidence="3">Belongs to the complex I NDUFA8 subunit family.</text>
</comment>
<dbReference type="GeneID" id="10509680"/>
<evidence type="ECO:0008006" key="12">
    <source>
        <dbReference type="Google" id="ProtNLM"/>
    </source>
</evidence>
<dbReference type="GO" id="GO:0006120">
    <property type="term" value="P:mitochondrial electron transport, NADH to ubiquinone"/>
    <property type="evidence" value="ECO:0007669"/>
    <property type="project" value="InterPro"/>
</dbReference>
<evidence type="ECO:0000313" key="11">
    <source>
        <dbReference type="Proteomes" id="UP000001064"/>
    </source>
</evidence>
<dbReference type="OrthoDB" id="276296at2759"/>
<dbReference type="RefSeq" id="XP_003283795.1">
    <property type="nucleotide sequence ID" value="XM_003283747.1"/>
</dbReference>
<keyword evidence="11" id="KW-1185">Reference proteome</keyword>
<evidence type="ECO:0000256" key="6">
    <source>
        <dbReference type="ARBA" id="ARBA00022737"/>
    </source>
</evidence>
<proteinExistence type="inferred from homology"/>
<comment type="function">
    <text evidence="1">Accessory subunit of the mitochondrial membrane respiratory chain NADH dehydrogenase (Complex I), that is believed not to be involved in catalysis. Complex I functions in the transfer of electrons from NADH to the respiratory chain. The immediate electron acceptor for the enzyme is believed to be ubiquinone.</text>
</comment>
<comment type="subcellular location">
    <subcellularLocation>
        <location evidence="2">Mitochondrion</location>
    </subcellularLocation>
</comment>
<dbReference type="PANTHER" id="PTHR13344:SF0">
    <property type="entry name" value="NADH DEHYDROGENASE [UBIQUINONE] 1 ALPHA SUBCOMPLEX SUBUNIT 8"/>
    <property type="match status" value="1"/>
</dbReference>
<dbReference type="GO" id="GO:0005739">
    <property type="term" value="C:mitochondrion"/>
    <property type="evidence" value="ECO:0007669"/>
    <property type="project" value="UniProtKB-SubCell"/>
</dbReference>
<keyword evidence="9" id="KW-1015">Disulfide bond</keyword>
<sequence>MENTSVEYLVSREPLWKVCEPVYEAFEKCKMENGDDPEKCLNRSTAVVGCATKVMREISSKCKSELDAAVKNCENNNNRTIGNEKEEAALTSCFDSKVFPKFC</sequence>
<dbReference type="STRING" id="5786.F0Z8N5"/>
<dbReference type="PROSITE" id="PS51808">
    <property type="entry name" value="CHCH"/>
    <property type="match status" value="1"/>
</dbReference>
<dbReference type="FunCoup" id="F0Z8N5">
    <property type="interactions" value="2"/>
</dbReference>
<dbReference type="EMBL" id="GL870953">
    <property type="protein sequence ID" value="EGC39686.1"/>
    <property type="molecule type" value="Genomic_DNA"/>
</dbReference>
<evidence type="ECO:0000256" key="5">
    <source>
        <dbReference type="ARBA" id="ARBA00022660"/>
    </source>
</evidence>
<evidence type="ECO:0000256" key="1">
    <source>
        <dbReference type="ARBA" id="ARBA00003195"/>
    </source>
</evidence>
<dbReference type="AlphaFoldDB" id="F0Z8N5"/>
<evidence type="ECO:0000313" key="10">
    <source>
        <dbReference type="EMBL" id="EGC39686.1"/>
    </source>
</evidence>
<evidence type="ECO:0000256" key="7">
    <source>
        <dbReference type="ARBA" id="ARBA00022982"/>
    </source>
</evidence>